<dbReference type="EMBL" id="OCSU01000002">
    <property type="protein sequence ID" value="SOE80824.1"/>
    <property type="molecule type" value="Genomic_DNA"/>
</dbReference>
<feature type="transmembrane region" description="Helical" evidence="1">
    <location>
        <begin position="67"/>
        <end position="89"/>
    </location>
</feature>
<organism evidence="2 3">
    <name type="scientific">Caballeronia arationis</name>
    <dbReference type="NCBI Taxonomy" id="1777142"/>
    <lineage>
        <taxon>Bacteria</taxon>
        <taxon>Pseudomonadati</taxon>
        <taxon>Pseudomonadota</taxon>
        <taxon>Betaproteobacteria</taxon>
        <taxon>Burkholderiales</taxon>
        <taxon>Burkholderiaceae</taxon>
        <taxon>Caballeronia</taxon>
    </lineage>
</organism>
<accession>A0A7Z7I7Q3</accession>
<feature type="transmembrane region" description="Helical" evidence="1">
    <location>
        <begin position="218"/>
        <end position="236"/>
    </location>
</feature>
<dbReference type="RefSeq" id="WP_097190201.1">
    <property type="nucleotide sequence ID" value="NZ_OCSU01000002.1"/>
</dbReference>
<keyword evidence="1" id="KW-1133">Transmembrane helix</keyword>
<feature type="transmembrane region" description="Helical" evidence="1">
    <location>
        <begin position="294"/>
        <end position="311"/>
    </location>
</feature>
<comment type="caution">
    <text evidence="2">The sequence shown here is derived from an EMBL/GenBank/DDBJ whole genome shotgun (WGS) entry which is preliminary data.</text>
</comment>
<dbReference type="Proteomes" id="UP000219522">
    <property type="component" value="Unassembled WGS sequence"/>
</dbReference>
<evidence type="ECO:0000256" key="1">
    <source>
        <dbReference type="SAM" id="Phobius"/>
    </source>
</evidence>
<evidence type="ECO:0008006" key="4">
    <source>
        <dbReference type="Google" id="ProtNLM"/>
    </source>
</evidence>
<feature type="transmembrane region" description="Helical" evidence="1">
    <location>
        <begin position="270"/>
        <end position="288"/>
    </location>
</feature>
<keyword evidence="1" id="KW-0472">Membrane</keyword>
<feature type="transmembrane region" description="Helical" evidence="1">
    <location>
        <begin position="142"/>
        <end position="160"/>
    </location>
</feature>
<keyword evidence="1" id="KW-0812">Transmembrane</keyword>
<reference evidence="2 3" key="1">
    <citation type="submission" date="2017-09" db="EMBL/GenBank/DDBJ databases">
        <authorList>
            <person name="Varghese N."/>
            <person name="Submissions S."/>
        </authorList>
    </citation>
    <scope>NUCLEOTIDE SEQUENCE [LARGE SCALE GENOMIC DNA]</scope>
    <source>
        <strain evidence="2 3">OK806</strain>
    </source>
</reference>
<keyword evidence="3" id="KW-1185">Reference proteome</keyword>
<protein>
    <recommendedName>
        <fullName evidence="4">Transmembrane protein</fullName>
    </recommendedName>
</protein>
<feature type="transmembrane region" description="Helical" evidence="1">
    <location>
        <begin position="101"/>
        <end position="122"/>
    </location>
</feature>
<dbReference type="AlphaFoldDB" id="A0A7Z7I7Q3"/>
<feature type="transmembrane region" description="Helical" evidence="1">
    <location>
        <begin position="30"/>
        <end position="47"/>
    </location>
</feature>
<proteinExistence type="predicted"/>
<evidence type="ECO:0000313" key="2">
    <source>
        <dbReference type="EMBL" id="SOE80824.1"/>
    </source>
</evidence>
<sequence length="650" mass="69877">MPPKLHSEPGTAAVAPASEIRSAGAVARRFAGALFIVAVVLCYLPLAPGFPIDSLDSAWQYALNEAIARHLVIGRDIVFTFGPFASVYTRQYHPATDVFDMSGNLLLGLAFASGLLCLAANSRKWPLPVVFVGLVTSTLYDPLYMAIPPLLLFVTARLAVHRDARFALQTTWFTDLAQALLASSLGLLPLVKGSFGALSLTIGGLAFLLQLRWSPRRALIGAALFAGTLCGGWWVAGQPLDALAHFFVSMQPIISGYTDAMSMSGRGKEIGSYIAIAAVTLLCSYRWALQSGRFVGSIFTLGLAISMFVAFKAGFVRHDAHALIAYGTLLFIAVFVAFQCSSVSAVLLIALGLTGAFLADNHYMDRRTLPARVSGALTAMGRGIEQRFDGSVVLRAQYDASVDAIRKSLVLPTLAGTWDVYPVSQNVPLANGVAWSPRPVFQSYSAYGARLADMNAAHLLSKSGPANILFSVGTIDQRLPAFDDSVSWLTMLNGYQLDGHAGGFIVLRRMADAVQPATLVPLKSMDTRLGELVPLPQSGGPLWLKIDLTPSFLGRIATTVLAIPEVRIELTFADGHVESFRYIASMGATGFLVSPFVRNTADFAALISSHGEARGLERPVAIRIVPRIRSGIFWSKRMPVQVSRVQIAGW</sequence>
<gene>
    <name evidence="2" type="ORF">SAMN05446927_4074</name>
</gene>
<evidence type="ECO:0000313" key="3">
    <source>
        <dbReference type="Proteomes" id="UP000219522"/>
    </source>
</evidence>
<name>A0A7Z7I7Q3_9BURK</name>